<gene>
    <name evidence="2" type="ORF">DFP72DRAFT_1174454</name>
</gene>
<comment type="caution">
    <text evidence="2">The sequence shown here is derived from an EMBL/GenBank/DDBJ whole genome shotgun (WGS) entry which is preliminary data.</text>
</comment>
<protein>
    <submittedName>
        <fullName evidence="2">Uncharacterized protein</fullName>
    </submittedName>
</protein>
<evidence type="ECO:0000256" key="1">
    <source>
        <dbReference type="SAM" id="MobiDB-lite"/>
    </source>
</evidence>
<feature type="compositionally biased region" description="Polar residues" evidence="1">
    <location>
        <begin position="261"/>
        <end position="286"/>
    </location>
</feature>
<feature type="compositionally biased region" description="Polar residues" evidence="1">
    <location>
        <begin position="668"/>
        <end position="677"/>
    </location>
</feature>
<sequence>MHPPSRILLHIAAYLTMATAKDRLHISLSSLLPSSSSSSRTVIIGATVQAPLLTQSSEARQPIPGVLSKQPTQAPFIQASNITEGITDSEPTKFLTRDSKFSDCTFNWATSSIPTRGLETRDIGHTYRSSTCVAVSISPVYQPFYLDRNRAKTIHDINIIATSIVCKQRNGNITTLEPREPRQHARHVGYERRSRAAGGRDGDRQRRRGRRDTGSEPLEGEEEEDDEEEEEEEEEEEDDDEDDESSDSENEDQARERSTESKPNSRTTPTASSITINGAESSTQVPVTKPESPPAVAPTSPLSSPPPSVPGSSILQQAIAQAAAAAAVPLDASQVSSTGTVKPKSKATKPRKHRTPSPSPPPVAPPPPLRTVRLEITLGGPSNYEVDVRNLSKETGQRDATPPPPAPPPESEDEEAAKACEEEEEVPEGGAKKKKRKKKSVAQEYYDTNDPFIDDSGELLISAATSCGCAQRTNFQQFFIGRPVVLPGFISVVLGPPARLERRSTRTLRLSFRPEEEIYQFRQGCLQGPLRQQPSVAQVLSENGDTVEDRGMGLTERFSGSSKSYFQTSGVLPSNSHTPHTAAIATTSTSVPPTSSLQVTVTGHRERITPVSPVLRSQMNPVFRKLKNAIFDFRRLSKPQFAPSPPSRCTRPCPVNHDVPTAADKTPSEATSHLPSPVRSTFPTAWTSGLTSISGAWITNERRFPDARKIAISDPGSTSG</sequence>
<reference evidence="2 3" key="1">
    <citation type="submission" date="2020-07" db="EMBL/GenBank/DDBJ databases">
        <title>Comparative genomics of pyrophilous fungi reveals a link between fire events and developmental genes.</title>
        <authorList>
            <consortium name="DOE Joint Genome Institute"/>
            <person name="Steindorff A.S."/>
            <person name="Carver A."/>
            <person name="Calhoun S."/>
            <person name="Stillman K."/>
            <person name="Liu H."/>
            <person name="Lipzen A."/>
            <person name="Pangilinan J."/>
            <person name="Labutti K."/>
            <person name="Bruns T.D."/>
            <person name="Grigoriev I.V."/>
        </authorList>
    </citation>
    <scope>NUCLEOTIDE SEQUENCE [LARGE SCALE GENOMIC DNA]</scope>
    <source>
        <strain evidence="2 3">CBS 144469</strain>
    </source>
</reference>
<feature type="compositionally biased region" description="Pro residues" evidence="1">
    <location>
        <begin position="357"/>
        <end position="369"/>
    </location>
</feature>
<feature type="compositionally biased region" description="Acidic residues" evidence="1">
    <location>
        <begin position="218"/>
        <end position="251"/>
    </location>
</feature>
<dbReference type="EMBL" id="JACGCI010000073">
    <property type="protein sequence ID" value="KAF6748233.1"/>
    <property type="molecule type" value="Genomic_DNA"/>
</dbReference>
<evidence type="ECO:0000313" key="3">
    <source>
        <dbReference type="Proteomes" id="UP000521943"/>
    </source>
</evidence>
<feature type="region of interest" description="Disordered" evidence="1">
    <location>
        <begin position="175"/>
        <end position="442"/>
    </location>
</feature>
<accession>A0A8H6LY03</accession>
<feature type="compositionally biased region" description="Low complexity" evidence="1">
    <location>
        <begin position="310"/>
        <end position="327"/>
    </location>
</feature>
<organism evidence="2 3">
    <name type="scientific">Ephemerocybe angulata</name>
    <dbReference type="NCBI Taxonomy" id="980116"/>
    <lineage>
        <taxon>Eukaryota</taxon>
        <taxon>Fungi</taxon>
        <taxon>Dikarya</taxon>
        <taxon>Basidiomycota</taxon>
        <taxon>Agaricomycotina</taxon>
        <taxon>Agaricomycetes</taxon>
        <taxon>Agaricomycetidae</taxon>
        <taxon>Agaricales</taxon>
        <taxon>Agaricineae</taxon>
        <taxon>Psathyrellaceae</taxon>
        <taxon>Ephemerocybe</taxon>
    </lineage>
</organism>
<feature type="compositionally biased region" description="Basic and acidic residues" evidence="1">
    <location>
        <begin position="177"/>
        <end position="204"/>
    </location>
</feature>
<proteinExistence type="predicted"/>
<feature type="compositionally biased region" description="Basic residues" evidence="1">
    <location>
        <begin position="343"/>
        <end position="355"/>
    </location>
</feature>
<dbReference type="AlphaFoldDB" id="A0A8H6LY03"/>
<feature type="compositionally biased region" description="Basic and acidic residues" evidence="1">
    <location>
        <begin position="386"/>
        <end position="397"/>
    </location>
</feature>
<feature type="region of interest" description="Disordered" evidence="1">
    <location>
        <begin position="641"/>
        <end position="677"/>
    </location>
</feature>
<feature type="compositionally biased region" description="Acidic residues" evidence="1">
    <location>
        <begin position="410"/>
        <end position="427"/>
    </location>
</feature>
<keyword evidence="3" id="KW-1185">Reference proteome</keyword>
<evidence type="ECO:0000313" key="2">
    <source>
        <dbReference type="EMBL" id="KAF6748233.1"/>
    </source>
</evidence>
<name>A0A8H6LY03_9AGAR</name>
<dbReference type="Proteomes" id="UP000521943">
    <property type="component" value="Unassembled WGS sequence"/>
</dbReference>